<dbReference type="SMART" id="SM00953">
    <property type="entry name" value="RES"/>
    <property type="match status" value="1"/>
</dbReference>
<feature type="domain" description="RES" evidence="1">
    <location>
        <begin position="77"/>
        <end position="206"/>
    </location>
</feature>
<evidence type="ECO:0000259" key="1">
    <source>
        <dbReference type="SMART" id="SM00953"/>
    </source>
</evidence>
<gene>
    <name evidence="2" type="ORF">EV216_10758</name>
</gene>
<sequence>MSLPTARVAWGRTHRLVMSHFPPIDLYDDIADPRDWELITAAVQRTNPRLAATYGDPSLVPVERRVSGEGASWVMAAFVHVSPDRRSRFSDGSFGVYYAGDTLETALREHTFHMARFYASTGEDPGWISEVRELVGAIDADLVDLRGPDGAAYLDPDPARYAAPQELAKSRRAAGADGVVYPSVRNPGGQCIGVFWPDVVSLPRQADHYRYHWDGEKVDYVRRISGDRAIFDLSLR</sequence>
<name>A0A4V2R4T1_9RHOB</name>
<dbReference type="EMBL" id="SLVM01000007">
    <property type="protein sequence ID" value="TCM85484.1"/>
    <property type="molecule type" value="Genomic_DNA"/>
</dbReference>
<accession>A0A4V2R4T1</accession>
<proteinExistence type="predicted"/>
<dbReference type="RefSeq" id="WP_424511169.1">
    <property type="nucleotide sequence ID" value="NZ_SLVM01000007.1"/>
</dbReference>
<evidence type="ECO:0000313" key="3">
    <source>
        <dbReference type="Proteomes" id="UP000295277"/>
    </source>
</evidence>
<dbReference type="InterPro" id="IPR014914">
    <property type="entry name" value="RES_dom"/>
</dbReference>
<evidence type="ECO:0000313" key="2">
    <source>
        <dbReference type="EMBL" id="TCM85484.1"/>
    </source>
</evidence>
<protein>
    <submittedName>
        <fullName evidence="2">RES domain-containing protein</fullName>
    </submittedName>
</protein>
<dbReference type="Pfam" id="PF08808">
    <property type="entry name" value="RES"/>
    <property type="match status" value="1"/>
</dbReference>
<keyword evidence="3" id="KW-1185">Reference proteome</keyword>
<dbReference type="Proteomes" id="UP000295277">
    <property type="component" value="Unassembled WGS sequence"/>
</dbReference>
<comment type="caution">
    <text evidence="2">The sequence shown here is derived from an EMBL/GenBank/DDBJ whole genome shotgun (WGS) entry which is preliminary data.</text>
</comment>
<dbReference type="AlphaFoldDB" id="A0A4V2R4T1"/>
<reference evidence="2 3" key="1">
    <citation type="submission" date="2019-03" db="EMBL/GenBank/DDBJ databases">
        <title>Genomic Encyclopedia of Type Strains, Phase IV (KMG-IV): sequencing the most valuable type-strain genomes for metagenomic binning, comparative biology and taxonomic classification.</title>
        <authorList>
            <person name="Goeker M."/>
        </authorList>
    </citation>
    <scope>NUCLEOTIDE SEQUENCE [LARGE SCALE GENOMIC DNA]</scope>
    <source>
        <strain evidence="2 3">DSM 21153</strain>
    </source>
</reference>
<organism evidence="2 3">
    <name type="scientific">Rhodovulum steppense</name>
    <dbReference type="NCBI Taxonomy" id="540251"/>
    <lineage>
        <taxon>Bacteria</taxon>
        <taxon>Pseudomonadati</taxon>
        <taxon>Pseudomonadota</taxon>
        <taxon>Alphaproteobacteria</taxon>
        <taxon>Rhodobacterales</taxon>
        <taxon>Paracoccaceae</taxon>
        <taxon>Rhodovulum</taxon>
    </lineage>
</organism>